<dbReference type="InterPro" id="IPR006143">
    <property type="entry name" value="RND_pump_MFP"/>
</dbReference>
<comment type="similarity">
    <text evidence="1">Belongs to the membrane fusion protein (MFP) (TC 8.A.1) family.</text>
</comment>
<dbReference type="InterPro" id="IPR058625">
    <property type="entry name" value="MdtA-like_BSH"/>
</dbReference>
<proteinExistence type="inferred from homology"/>
<dbReference type="Pfam" id="PF25954">
    <property type="entry name" value="Beta-barrel_RND_2"/>
    <property type="match status" value="1"/>
</dbReference>
<dbReference type="PANTHER" id="PTHR30469">
    <property type="entry name" value="MULTIDRUG RESISTANCE PROTEIN MDTA"/>
    <property type="match status" value="1"/>
</dbReference>
<evidence type="ECO:0000313" key="6">
    <source>
        <dbReference type="Proteomes" id="UP000430202"/>
    </source>
</evidence>
<dbReference type="NCBIfam" id="TIGR01730">
    <property type="entry name" value="RND_mfp"/>
    <property type="match status" value="1"/>
</dbReference>
<dbReference type="InterPro" id="IPR058637">
    <property type="entry name" value="YknX-like_C"/>
</dbReference>
<gene>
    <name evidence="5" type="ORF">MARI151_60102</name>
</gene>
<dbReference type="Pfam" id="PF25917">
    <property type="entry name" value="BSH_RND"/>
    <property type="match status" value="1"/>
</dbReference>
<dbReference type="GO" id="GO:0015562">
    <property type="term" value="F:efflux transmembrane transporter activity"/>
    <property type="evidence" value="ECO:0007669"/>
    <property type="project" value="TreeGrafter"/>
</dbReference>
<dbReference type="SUPFAM" id="SSF111369">
    <property type="entry name" value="HlyD-like secretion proteins"/>
    <property type="match status" value="1"/>
</dbReference>
<evidence type="ECO:0000259" key="3">
    <source>
        <dbReference type="Pfam" id="PF25954"/>
    </source>
</evidence>
<feature type="domain" description="Multidrug resistance protein MdtA-like barrel-sandwich hybrid" evidence="2">
    <location>
        <begin position="80"/>
        <end position="200"/>
    </location>
</feature>
<evidence type="ECO:0000259" key="4">
    <source>
        <dbReference type="Pfam" id="PF25989"/>
    </source>
</evidence>
<organism evidence="5 6">
    <name type="scientific">Maribacter litoralis</name>
    <dbReference type="NCBI Taxonomy" id="2059726"/>
    <lineage>
        <taxon>Bacteria</taxon>
        <taxon>Pseudomonadati</taxon>
        <taxon>Bacteroidota</taxon>
        <taxon>Flavobacteriia</taxon>
        <taxon>Flavobacteriales</taxon>
        <taxon>Flavobacteriaceae</taxon>
        <taxon>Maribacter</taxon>
    </lineage>
</organism>
<protein>
    <submittedName>
        <fullName evidence="5">Efflux RND transporter periplasmic adaptor subunit</fullName>
    </submittedName>
</protein>
<accession>A0A653W3H2</accession>
<dbReference type="Gene3D" id="2.40.420.20">
    <property type="match status" value="1"/>
</dbReference>
<feature type="domain" description="CusB-like beta-barrel" evidence="3">
    <location>
        <begin position="215"/>
        <end position="280"/>
    </location>
</feature>
<dbReference type="Proteomes" id="UP000430202">
    <property type="component" value="Unassembled WGS sequence"/>
</dbReference>
<dbReference type="RefSeq" id="WP_159303783.1">
    <property type="nucleotide sequence ID" value="NZ_LR733271.1"/>
</dbReference>
<sequence length="365" mass="40187">MIRKFEISMKHTYLWHFLKGLSIVLLVVLNTSCGSEEKTATNKIIKVKVMNVGEGSNNLSTKISYNGTIEADVSIMSSFQVSGNVLNVPVQIGDFVKKNQLIAQIDASVYSSQYEQQRAQERLAKENYERINNVYQKGSIAEIRMLEARSQYEQAQAAVKMTYENVRHTKLYAPMDGYISDKMMDAGDLAQPGQPVVEIVNINSVKAVLPISDGEINSITKGDSATVSIPALDDKTIVGMVDEVSIQSNQGSPVYTAYVKLNNADKQIKPGMTCNVSFIEKSTQSENSESVIVIPSESIAVTEDGKKFVYIVNENKAERKYIETGALYDSGMVVKKGLAQGDKLIVSGYHKLTQSTPVEIVNDAK</sequence>
<dbReference type="PANTHER" id="PTHR30469:SF20">
    <property type="entry name" value="EFFLUX RND TRANSPORTER PERIPLASMIC ADAPTOR SUBUNIT"/>
    <property type="match status" value="1"/>
</dbReference>
<dbReference type="AlphaFoldDB" id="A0A653W3H2"/>
<name>A0A653W3H2_9FLAO</name>
<reference evidence="5 6" key="1">
    <citation type="submission" date="2019-10" db="EMBL/GenBank/DDBJ databases">
        <authorList>
            <person name="Karimi E."/>
        </authorList>
    </citation>
    <scope>NUCLEOTIDE SEQUENCE [LARGE SCALE GENOMIC DNA]</scope>
    <source>
        <strain evidence="5">Maribacter sp. 151</strain>
    </source>
</reference>
<dbReference type="GO" id="GO:1990281">
    <property type="term" value="C:efflux pump complex"/>
    <property type="evidence" value="ECO:0007669"/>
    <property type="project" value="TreeGrafter"/>
</dbReference>
<feature type="domain" description="YknX-like C-terminal permuted SH3-like" evidence="4">
    <location>
        <begin position="291"/>
        <end position="359"/>
    </location>
</feature>
<evidence type="ECO:0000313" key="5">
    <source>
        <dbReference type="EMBL" id="VXC12505.1"/>
    </source>
</evidence>
<dbReference type="InterPro" id="IPR058792">
    <property type="entry name" value="Beta-barrel_RND_2"/>
</dbReference>
<dbReference type="Gene3D" id="2.40.50.100">
    <property type="match status" value="2"/>
</dbReference>
<evidence type="ECO:0000256" key="1">
    <source>
        <dbReference type="ARBA" id="ARBA00009477"/>
    </source>
</evidence>
<evidence type="ECO:0000259" key="2">
    <source>
        <dbReference type="Pfam" id="PF25917"/>
    </source>
</evidence>
<dbReference type="Gene3D" id="2.40.30.170">
    <property type="match status" value="1"/>
</dbReference>
<dbReference type="EMBL" id="CABWLR010000006">
    <property type="protein sequence ID" value="VXC12505.1"/>
    <property type="molecule type" value="Genomic_DNA"/>
</dbReference>
<keyword evidence="6" id="KW-1185">Reference proteome</keyword>
<dbReference type="Pfam" id="PF25989">
    <property type="entry name" value="YknX_C"/>
    <property type="match status" value="1"/>
</dbReference>